<keyword evidence="1" id="KW-0175">Coiled coil</keyword>
<proteinExistence type="predicted"/>
<dbReference type="KEGG" id="izh:FEM41_14680"/>
<dbReference type="Proteomes" id="UP000302163">
    <property type="component" value="Chromosome"/>
</dbReference>
<dbReference type="RefSeq" id="WP_138096750.1">
    <property type="nucleotide sequence ID" value="NZ_CP040428.1"/>
</dbReference>
<dbReference type="EMBL" id="CP040428">
    <property type="protein sequence ID" value="QCT20803.1"/>
    <property type="molecule type" value="Genomic_DNA"/>
</dbReference>
<reference evidence="2 3" key="1">
    <citation type="submission" date="2019-05" db="EMBL/GenBank/DDBJ databases">
        <title>Complete genome sequence of Izhakiella calystegiae KSNA2, an endophyte isolated from beach morning glory (Calystegia soldanella).</title>
        <authorList>
            <person name="Jiang L."/>
            <person name="Jeong J.C."/>
            <person name="Kim C.Y."/>
            <person name="Kim D.H."/>
            <person name="Kim S.W."/>
            <person name="Lee j."/>
        </authorList>
    </citation>
    <scope>NUCLEOTIDE SEQUENCE [LARGE SCALE GENOMIC DNA]</scope>
    <source>
        <strain evidence="2 3">KSNA2</strain>
    </source>
</reference>
<keyword evidence="3" id="KW-1185">Reference proteome</keyword>
<evidence type="ECO:0000313" key="3">
    <source>
        <dbReference type="Proteomes" id="UP000302163"/>
    </source>
</evidence>
<protein>
    <submittedName>
        <fullName evidence="2">Uncharacterized protein</fullName>
    </submittedName>
</protein>
<accession>A0A4P8YKX4</accession>
<organism evidence="2 3">
    <name type="scientific">Jejubacter calystegiae</name>
    <dbReference type="NCBI Taxonomy" id="2579935"/>
    <lineage>
        <taxon>Bacteria</taxon>
        <taxon>Pseudomonadati</taxon>
        <taxon>Pseudomonadota</taxon>
        <taxon>Gammaproteobacteria</taxon>
        <taxon>Enterobacterales</taxon>
        <taxon>Enterobacteriaceae</taxon>
        <taxon>Jejubacter</taxon>
    </lineage>
</organism>
<feature type="coiled-coil region" evidence="1">
    <location>
        <begin position="57"/>
        <end position="84"/>
    </location>
</feature>
<evidence type="ECO:0000256" key="1">
    <source>
        <dbReference type="SAM" id="Coils"/>
    </source>
</evidence>
<gene>
    <name evidence="2" type="ORF">FEM41_14680</name>
</gene>
<dbReference type="AlphaFoldDB" id="A0A4P8YKX4"/>
<sequence>MDIKELLKAIAETKEQIESARYLIGLKRDGHIYRIGLYACPSHGRDVTLPVEADVIFNVAEERLNILTAKLERLQDAQRTAERVIGGILSETNA</sequence>
<name>A0A4P8YKX4_9ENTR</name>
<evidence type="ECO:0000313" key="2">
    <source>
        <dbReference type="EMBL" id="QCT20803.1"/>
    </source>
</evidence>